<comment type="caution">
    <text evidence="2">The sequence shown here is derived from an EMBL/GenBank/DDBJ whole genome shotgun (WGS) entry which is preliminary data.</text>
</comment>
<dbReference type="AlphaFoldDB" id="A0A919NHI0"/>
<dbReference type="Proteomes" id="UP000623608">
    <property type="component" value="Unassembled WGS sequence"/>
</dbReference>
<evidence type="ECO:0000313" key="3">
    <source>
        <dbReference type="Proteomes" id="UP000623608"/>
    </source>
</evidence>
<reference evidence="2" key="1">
    <citation type="submission" date="2021-01" db="EMBL/GenBank/DDBJ databases">
        <title>Whole genome shotgun sequence of Actinoplanes tereljensis NBRC 105297.</title>
        <authorList>
            <person name="Komaki H."/>
            <person name="Tamura T."/>
        </authorList>
    </citation>
    <scope>NUCLEOTIDE SEQUENCE</scope>
    <source>
        <strain evidence="2">NBRC 105297</strain>
    </source>
</reference>
<feature type="transmembrane region" description="Helical" evidence="1">
    <location>
        <begin position="198"/>
        <end position="219"/>
    </location>
</feature>
<evidence type="ECO:0000256" key="1">
    <source>
        <dbReference type="SAM" id="Phobius"/>
    </source>
</evidence>
<proteinExistence type="predicted"/>
<organism evidence="2 3">
    <name type="scientific">Paractinoplanes tereljensis</name>
    <dbReference type="NCBI Taxonomy" id="571912"/>
    <lineage>
        <taxon>Bacteria</taxon>
        <taxon>Bacillati</taxon>
        <taxon>Actinomycetota</taxon>
        <taxon>Actinomycetes</taxon>
        <taxon>Micromonosporales</taxon>
        <taxon>Micromonosporaceae</taxon>
        <taxon>Paractinoplanes</taxon>
    </lineage>
</organism>
<feature type="transmembrane region" description="Helical" evidence="1">
    <location>
        <begin position="161"/>
        <end position="186"/>
    </location>
</feature>
<keyword evidence="3" id="KW-1185">Reference proteome</keyword>
<accession>A0A919NHI0</accession>
<evidence type="ECO:0000313" key="2">
    <source>
        <dbReference type="EMBL" id="GIF18751.1"/>
    </source>
</evidence>
<feature type="transmembrane region" description="Helical" evidence="1">
    <location>
        <begin position="6"/>
        <end position="21"/>
    </location>
</feature>
<name>A0A919NHI0_9ACTN</name>
<feature type="transmembrane region" description="Helical" evidence="1">
    <location>
        <begin position="225"/>
        <end position="245"/>
    </location>
</feature>
<gene>
    <name evidence="2" type="ORF">Ate02nite_14810</name>
</gene>
<keyword evidence="1" id="KW-0472">Membrane</keyword>
<dbReference type="EMBL" id="BOMY01000009">
    <property type="protein sequence ID" value="GIF18751.1"/>
    <property type="molecule type" value="Genomic_DNA"/>
</dbReference>
<keyword evidence="1" id="KW-1133">Transmembrane helix</keyword>
<feature type="transmembrane region" description="Helical" evidence="1">
    <location>
        <begin position="86"/>
        <end position="102"/>
    </location>
</feature>
<sequence>MHALAVPVFALAWWAACYLIGRDPARGALWRAAAALTAYAIGVVVWAAWPDSRPAQILLCVPALFWAGTAVALLPRTLPERRQIDIGWLVLSVLFLGMLVALPSAGRLVVLAPLVGGLVLLWRFRDQVQPPMLPTALTVVAGLYAAGLVALLLPIDLGSPVLVIAAIGVDLLMLGFLVAVAGALEVGERLRPDLIRSLTAAIVVTVAVGTPAAFAVAAGNSVVVTLLQFGLVAIVMTGVGLAGPLHRMLDRLAFRNEEQLRQDRGALLQLAEAMPRHRQRHRLITTREPDFLRFTQQVLDNYGRLGRLMRSPLTHLPAVDRRLSGPAAEQPLARAMELRAVLADSVDRLRPAGTFATSDEWRHYNAMYFCVVLGLDPYERRQRTDGLDREARRALDWMRRYVPRRTLRRWQREAATIVARRLWDDLTNTDPRWLTTRSTKPLSTGRNG</sequence>
<feature type="transmembrane region" description="Helical" evidence="1">
    <location>
        <begin position="28"/>
        <end position="49"/>
    </location>
</feature>
<keyword evidence="1" id="KW-0812">Transmembrane</keyword>
<feature type="transmembrane region" description="Helical" evidence="1">
    <location>
        <begin position="136"/>
        <end position="155"/>
    </location>
</feature>
<protein>
    <submittedName>
        <fullName evidence="2">Uncharacterized protein</fullName>
    </submittedName>
</protein>
<feature type="transmembrane region" description="Helical" evidence="1">
    <location>
        <begin position="55"/>
        <end position="74"/>
    </location>
</feature>